<comment type="caution">
    <text evidence="7">The sequence shown here is derived from an EMBL/GenBank/DDBJ whole genome shotgun (WGS) entry which is preliminary data.</text>
</comment>
<organism evidence="7 8">
    <name type="scientific">Aurantiacibacter spongiae</name>
    <dbReference type="NCBI Taxonomy" id="2488860"/>
    <lineage>
        <taxon>Bacteria</taxon>
        <taxon>Pseudomonadati</taxon>
        <taxon>Pseudomonadota</taxon>
        <taxon>Alphaproteobacteria</taxon>
        <taxon>Sphingomonadales</taxon>
        <taxon>Erythrobacteraceae</taxon>
        <taxon>Aurantiacibacter</taxon>
    </lineage>
</organism>
<dbReference type="OrthoDB" id="7390032at2"/>
<comment type="similarity">
    <text evidence="2">Belongs to the TMEM86 family.</text>
</comment>
<keyword evidence="5 6" id="KW-0472">Membrane</keyword>
<dbReference type="RefSeq" id="WP_123877689.1">
    <property type="nucleotide sequence ID" value="NZ_RPFZ01000001.1"/>
</dbReference>
<evidence type="ECO:0000256" key="2">
    <source>
        <dbReference type="ARBA" id="ARBA00007375"/>
    </source>
</evidence>
<keyword evidence="4 6" id="KW-1133">Transmembrane helix</keyword>
<dbReference type="GO" id="GO:0016020">
    <property type="term" value="C:membrane"/>
    <property type="evidence" value="ECO:0007669"/>
    <property type="project" value="UniProtKB-SubCell"/>
</dbReference>
<proteinExistence type="inferred from homology"/>
<feature type="transmembrane region" description="Helical" evidence="6">
    <location>
        <begin position="83"/>
        <end position="100"/>
    </location>
</feature>
<evidence type="ECO:0000256" key="1">
    <source>
        <dbReference type="ARBA" id="ARBA00004141"/>
    </source>
</evidence>
<evidence type="ECO:0000256" key="4">
    <source>
        <dbReference type="ARBA" id="ARBA00022989"/>
    </source>
</evidence>
<dbReference type="AlphaFoldDB" id="A0A3N5CSN4"/>
<evidence type="ECO:0000313" key="7">
    <source>
        <dbReference type="EMBL" id="RPF70330.1"/>
    </source>
</evidence>
<feature type="transmembrane region" description="Helical" evidence="6">
    <location>
        <begin position="135"/>
        <end position="156"/>
    </location>
</feature>
<evidence type="ECO:0000256" key="5">
    <source>
        <dbReference type="ARBA" id="ARBA00023136"/>
    </source>
</evidence>
<dbReference type="Pfam" id="PF07947">
    <property type="entry name" value="YhhN"/>
    <property type="match status" value="1"/>
</dbReference>
<name>A0A3N5CSN4_9SPHN</name>
<feature type="transmembrane region" description="Helical" evidence="6">
    <location>
        <begin position="193"/>
        <end position="213"/>
    </location>
</feature>
<feature type="transmembrane region" description="Helical" evidence="6">
    <location>
        <begin position="34"/>
        <end position="53"/>
    </location>
</feature>
<gene>
    <name evidence="7" type="ORF">EG799_00805</name>
</gene>
<dbReference type="InterPro" id="IPR012506">
    <property type="entry name" value="TMEM86B-like"/>
</dbReference>
<keyword evidence="8" id="KW-1185">Reference proteome</keyword>
<reference evidence="7 8" key="1">
    <citation type="submission" date="2018-11" db="EMBL/GenBank/DDBJ databases">
        <title>Erythrobacter spongiae sp. nov., isolated from a marine sponge.</title>
        <authorList>
            <person name="Zhuang L."/>
            <person name="Luo L."/>
        </authorList>
    </citation>
    <scope>NUCLEOTIDE SEQUENCE [LARGE SCALE GENOMIC DNA]</scope>
    <source>
        <strain evidence="7 8">HN-E23</strain>
    </source>
</reference>
<accession>A0A3N5CSN4</accession>
<evidence type="ECO:0000256" key="3">
    <source>
        <dbReference type="ARBA" id="ARBA00022692"/>
    </source>
</evidence>
<evidence type="ECO:0000313" key="8">
    <source>
        <dbReference type="Proteomes" id="UP000275232"/>
    </source>
</evidence>
<feature type="transmembrane region" description="Helical" evidence="6">
    <location>
        <begin position="163"/>
        <end position="181"/>
    </location>
</feature>
<dbReference type="EMBL" id="RPFZ01000001">
    <property type="protein sequence ID" value="RPF70330.1"/>
    <property type="molecule type" value="Genomic_DNA"/>
</dbReference>
<comment type="subcellular location">
    <subcellularLocation>
        <location evidence="1">Membrane</location>
        <topology evidence="1">Multi-pass membrane protein</topology>
    </subcellularLocation>
</comment>
<keyword evidence="3 6" id="KW-0812">Transmembrane</keyword>
<feature type="transmembrane region" description="Helical" evidence="6">
    <location>
        <begin position="60"/>
        <end position="77"/>
    </location>
</feature>
<feature type="transmembrane region" description="Helical" evidence="6">
    <location>
        <begin position="12"/>
        <end position="28"/>
    </location>
</feature>
<protein>
    <submittedName>
        <fullName evidence="7">Lysoplasmalogenase</fullName>
    </submittedName>
</protein>
<evidence type="ECO:0000256" key="6">
    <source>
        <dbReference type="SAM" id="Phobius"/>
    </source>
</evidence>
<dbReference type="Proteomes" id="UP000275232">
    <property type="component" value="Unassembled WGS sequence"/>
</dbReference>
<sequence length="231" mass="25410">MPKRALAQKRPFLLLSVAAALAFYYLRASDVPELWLIPLKGSAVGLLAVYAYMRHSSPDAHLLAWAMAAAALGDMGIMFDRTIGALLFFAFHVLALGVFLRNRRPALTKTQSWVVGLTLILTPAIAYFFPYDRTMALPTAFYALALGAMASGAWASSFPRYRVGAGAMLFLLSDMLLFAEMGPLSGSDVPQYLVWPIYYLGQFLICIGVITTLRKRDPELRVVQGGRETAH</sequence>
<feature type="transmembrane region" description="Helical" evidence="6">
    <location>
        <begin position="112"/>
        <end position="129"/>
    </location>
</feature>